<dbReference type="Proteomes" id="UP001055072">
    <property type="component" value="Unassembled WGS sequence"/>
</dbReference>
<organism evidence="1 2">
    <name type="scientific">Irpex rosettiformis</name>
    <dbReference type="NCBI Taxonomy" id="378272"/>
    <lineage>
        <taxon>Eukaryota</taxon>
        <taxon>Fungi</taxon>
        <taxon>Dikarya</taxon>
        <taxon>Basidiomycota</taxon>
        <taxon>Agaricomycotina</taxon>
        <taxon>Agaricomycetes</taxon>
        <taxon>Polyporales</taxon>
        <taxon>Irpicaceae</taxon>
        <taxon>Irpex</taxon>
    </lineage>
</organism>
<name>A0ACB8U915_9APHY</name>
<comment type="caution">
    <text evidence="1">The sequence shown here is derived from an EMBL/GenBank/DDBJ whole genome shotgun (WGS) entry which is preliminary data.</text>
</comment>
<gene>
    <name evidence="1" type="ORF">BDY19DRAFT_936949</name>
</gene>
<evidence type="ECO:0000313" key="1">
    <source>
        <dbReference type="EMBL" id="KAI0090726.1"/>
    </source>
</evidence>
<accession>A0ACB8U915</accession>
<protein>
    <submittedName>
        <fullName evidence="1">SWIB/MDM2 domain-containing protein</fullName>
    </submittedName>
</protein>
<keyword evidence="2" id="KW-1185">Reference proteome</keyword>
<dbReference type="EMBL" id="MU274907">
    <property type="protein sequence ID" value="KAI0090726.1"/>
    <property type="molecule type" value="Genomic_DNA"/>
</dbReference>
<reference evidence="1" key="1">
    <citation type="journal article" date="2021" name="Environ. Microbiol.">
        <title>Gene family expansions and transcriptome signatures uncover fungal adaptations to wood decay.</title>
        <authorList>
            <person name="Hage H."/>
            <person name="Miyauchi S."/>
            <person name="Viragh M."/>
            <person name="Drula E."/>
            <person name="Min B."/>
            <person name="Chaduli D."/>
            <person name="Navarro D."/>
            <person name="Favel A."/>
            <person name="Norest M."/>
            <person name="Lesage-Meessen L."/>
            <person name="Balint B."/>
            <person name="Merenyi Z."/>
            <person name="de Eugenio L."/>
            <person name="Morin E."/>
            <person name="Martinez A.T."/>
            <person name="Baldrian P."/>
            <person name="Stursova M."/>
            <person name="Martinez M.J."/>
            <person name="Novotny C."/>
            <person name="Magnuson J.K."/>
            <person name="Spatafora J.W."/>
            <person name="Maurice S."/>
            <person name="Pangilinan J."/>
            <person name="Andreopoulos W."/>
            <person name="LaButti K."/>
            <person name="Hundley H."/>
            <person name="Na H."/>
            <person name="Kuo A."/>
            <person name="Barry K."/>
            <person name="Lipzen A."/>
            <person name="Henrissat B."/>
            <person name="Riley R."/>
            <person name="Ahrendt S."/>
            <person name="Nagy L.G."/>
            <person name="Grigoriev I.V."/>
            <person name="Martin F."/>
            <person name="Rosso M.N."/>
        </authorList>
    </citation>
    <scope>NUCLEOTIDE SEQUENCE</scope>
    <source>
        <strain evidence="1">CBS 384.51</strain>
    </source>
</reference>
<sequence>MAFNPKNYEGQIRAILQAPDVDLSTISAKRVRKQLVEDNAELTTELVKENKDDIDALISQVYEQVSGTGEAGVEEDNVSEQGKRKREDEEFGMSATPKKAKKETKKDSHLSDAELARQLSQEINGRDRATRAKGPAKPKAKRAKKNAKSSATVDSDGEGSSVADGLEKPKRKGGFTKEYMLSDKLASLLDVERLSRPQVVKRIWDYIKANKLQNPEDKREILCDDRMKSIFGVERINMFKMNKQLGEHLFEPTAA</sequence>
<evidence type="ECO:0000313" key="2">
    <source>
        <dbReference type="Proteomes" id="UP001055072"/>
    </source>
</evidence>
<proteinExistence type="predicted"/>